<dbReference type="PROSITE" id="PS51257">
    <property type="entry name" value="PROKAR_LIPOPROTEIN"/>
    <property type="match status" value="1"/>
</dbReference>
<keyword evidence="3" id="KW-0378">Hydrolase</keyword>
<accession>A0A0P0CCW1</accession>
<dbReference type="PATRIC" id="fig|512763.3.peg.2654"/>
<dbReference type="PANTHER" id="PTHR30417">
    <property type="entry name" value="N-ACETYLMURAMOYL-L-ALANINE AMIDASE AMID"/>
    <property type="match status" value="1"/>
</dbReference>
<dbReference type="InterPro" id="IPR002502">
    <property type="entry name" value="Amidase_domain"/>
</dbReference>
<evidence type="ECO:0000256" key="5">
    <source>
        <dbReference type="SAM" id="SignalP"/>
    </source>
</evidence>
<feature type="domain" description="N-acetylmuramoyl-L-alanine amidase" evidence="6">
    <location>
        <begin position="65"/>
        <end position="196"/>
    </location>
</feature>
<protein>
    <recommendedName>
        <fullName evidence="2">N-acetylmuramoyl-L-alanine amidase</fullName>
        <ecNumber evidence="2">3.5.1.28</ecNumber>
    </recommendedName>
</protein>
<dbReference type="InterPro" id="IPR051206">
    <property type="entry name" value="NAMLAA_amidase_2"/>
</dbReference>
<dbReference type="AlphaFoldDB" id="A0A0P0CCW1"/>
<keyword evidence="4" id="KW-0961">Cell wall biogenesis/degradation</keyword>
<dbReference type="EC" id="3.5.1.28" evidence="2"/>
<dbReference type="GO" id="GO:0009254">
    <property type="term" value="P:peptidoglycan turnover"/>
    <property type="evidence" value="ECO:0007669"/>
    <property type="project" value="TreeGrafter"/>
</dbReference>
<dbReference type="EMBL" id="CP012643">
    <property type="protein sequence ID" value="ALI99580.1"/>
    <property type="molecule type" value="Genomic_DNA"/>
</dbReference>
<dbReference type="Pfam" id="PF01510">
    <property type="entry name" value="Amidase_2"/>
    <property type="match status" value="1"/>
</dbReference>
<dbReference type="GO" id="GO:0019867">
    <property type="term" value="C:outer membrane"/>
    <property type="evidence" value="ECO:0007669"/>
    <property type="project" value="TreeGrafter"/>
</dbReference>
<dbReference type="CDD" id="cd06583">
    <property type="entry name" value="PGRP"/>
    <property type="match status" value="1"/>
</dbReference>
<evidence type="ECO:0000313" key="7">
    <source>
        <dbReference type="EMBL" id="ALI99580.1"/>
    </source>
</evidence>
<gene>
    <name evidence="7" type="ORF">DC20_12100</name>
</gene>
<name>A0A0P0CCW1_9BACT</name>
<sequence length="315" mass="34977">MKGTRPLKFIPMLGLFLGLASCSSNPYATTNKAYKKQVKAYAKTLRTTPVVNPGEDSLMRGDQWVGTTNFNLRKPNYVVIHHTAQNSTEQTLKTFTMPKTQVSAHYVIGRDGKVYHMLSDYLRAWHGGTGKWGNTTDLNSSSIGIELDNNGYEPFAEEQINSLLKVLAILKKTHGIPAANFIGHSDIAPSRKVDPNPTFPWKRLAEAGFGTWYNEEAVRNSVFETIIPPYNDSTATVVDSAAIPLPVLPPSTVVAVDTIPLSFQPKEALRIIGYDVQNLEAAIKAFKLHFIQKEVNGVLTDDDKKVLYHLYKKSL</sequence>
<reference evidence="7 8" key="1">
    <citation type="submission" date="2015-08" db="EMBL/GenBank/DDBJ databases">
        <title>Complete genome sequence of Rufibacter tibetensis strain 1351t, a radiation-resistant bacterium from tibet plateau.</title>
        <authorList>
            <person name="Dai J."/>
        </authorList>
    </citation>
    <scope>NUCLEOTIDE SEQUENCE [LARGE SCALE GENOMIC DNA]</scope>
    <source>
        <strain evidence="7 8">1351</strain>
    </source>
</reference>
<dbReference type="GO" id="GO:0009253">
    <property type="term" value="P:peptidoglycan catabolic process"/>
    <property type="evidence" value="ECO:0007669"/>
    <property type="project" value="InterPro"/>
</dbReference>
<dbReference type="InterPro" id="IPR036505">
    <property type="entry name" value="Amidase/PGRP_sf"/>
</dbReference>
<evidence type="ECO:0000256" key="1">
    <source>
        <dbReference type="ARBA" id="ARBA00001561"/>
    </source>
</evidence>
<dbReference type="GO" id="GO:0008745">
    <property type="term" value="F:N-acetylmuramoyl-L-alanine amidase activity"/>
    <property type="evidence" value="ECO:0007669"/>
    <property type="project" value="UniProtKB-EC"/>
</dbReference>
<dbReference type="Gene3D" id="3.40.80.10">
    <property type="entry name" value="Peptidoglycan recognition protein-like"/>
    <property type="match status" value="1"/>
</dbReference>
<feature type="chain" id="PRO_5006042518" description="N-acetylmuramoyl-L-alanine amidase" evidence="5">
    <location>
        <begin position="29"/>
        <end position="315"/>
    </location>
</feature>
<evidence type="ECO:0000256" key="2">
    <source>
        <dbReference type="ARBA" id="ARBA00011901"/>
    </source>
</evidence>
<organism evidence="7 8">
    <name type="scientific">Rufibacter tibetensis</name>
    <dbReference type="NCBI Taxonomy" id="512763"/>
    <lineage>
        <taxon>Bacteria</taxon>
        <taxon>Pseudomonadati</taxon>
        <taxon>Bacteroidota</taxon>
        <taxon>Cytophagia</taxon>
        <taxon>Cytophagales</taxon>
        <taxon>Hymenobacteraceae</taxon>
        <taxon>Rufibacter</taxon>
    </lineage>
</organism>
<dbReference type="SMART" id="SM00644">
    <property type="entry name" value="Ami_2"/>
    <property type="match status" value="1"/>
</dbReference>
<dbReference type="SUPFAM" id="SSF55846">
    <property type="entry name" value="N-acetylmuramoyl-L-alanine amidase-like"/>
    <property type="match status" value="1"/>
</dbReference>
<dbReference type="PANTHER" id="PTHR30417:SF1">
    <property type="entry name" value="N-ACETYLMURAMOYL-L-ALANINE AMIDASE AMID"/>
    <property type="match status" value="1"/>
</dbReference>
<evidence type="ECO:0000256" key="4">
    <source>
        <dbReference type="ARBA" id="ARBA00023316"/>
    </source>
</evidence>
<keyword evidence="5" id="KW-0732">Signal</keyword>
<evidence type="ECO:0000256" key="3">
    <source>
        <dbReference type="ARBA" id="ARBA00022801"/>
    </source>
</evidence>
<proteinExistence type="predicted"/>
<evidence type="ECO:0000313" key="8">
    <source>
        <dbReference type="Proteomes" id="UP000061382"/>
    </source>
</evidence>
<evidence type="ECO:0000259" key="6">
    <source>
        <dbReference type="SMART" id="SM00644"/>
    </source>
</evidence>
<dbReference type="RefSeq" id="WP_062544065.1">
    <property type="nucleotide sequence ID" value="NZ_CP012643.1"/>
</dbReference>
<feature type="signal peptide" evidence="5">
    <location>
        <begin position="1"/>
        <end position="28"/>
    </location>
</feature>
<comment type="catalytic activity">
    <reaction evidence="1">
        <text>Hydrolyzes the link between N-acetylmuramoyl residues and L-amino acid residues in certain cell-wall glycopeptides.</text>
        <dbReference type="EC" id="3.5.1.28"/>
    </reaction>
</comment>
<dbReference type="GO" id="GO:0071555">
    <property type="term" value="P:cell wall organization"/>
    <property type="evidence" value="ECO:0007669"/>
    <property type="project" value="UniProtKB-KW"/>
</dbReference>
<dbReference type="KEGG" id="rti:DC20_12100"/>
<keyword evidence="8" id="KW-1185">Reference proteome</keyword>
<dbReference type="Proteomes" id="UP000061382">
    <property type="component" value="Chromosome"/>
</dbReference>